<dbReference type="RefSeq" id="WP_069295944.1">
    <property type="nucleotide sequence ID" value="NZ_MCRI01000013.1"/>
</dbReference>
<comment type="caution">
    <text evidence="7">The sequence shown here is derived from an EMBL/GenBank/DDBJ whole genome shotgun (WGS) entry which is preliminary data.</text>
</comment>
<evidence type="ECO:0000256" key="1">
    <source>
        <dbReference type="ARBA" id="ARBA00008396"/>
    </source>
</evidence>
<sequence length="134" mass="15610">MAKAETESQENQRLDKWLWAARFYKTRSLAVEAINGGKVHANGQRAKPSRTIRPGDQLAISLPPYEYVIDVLGLQKQRRPASEAQLLYQETPESREKRELLREQIKNEPLGFRDQKGRPSKRDRRHIIKFTRGD</sequence>
<feature type="domain" description="RNA-binding S4" evidence="6">
    <location>
        <begin position="12"/>
        <end position="69"/>
    </location>
</feature>
<dbReference type="GO" id="GO:0043023">
    <property type="term" value="F:ribosomal large subunit binding"/>
    <property type="evidence" value="ECO:0007669"/>
    <property type="project" value="InterPro"/>
</dbReference>
<evidence type="ECO:0000256" key="5">
    <source>
        <dbReference type="SAM" id="MobiDB-lite"/>
    </source>
</evidence>
<keyword evidence="7" id="KW-0346">Stress response</keyword>
<accession>A0A1E3GRX8</accession>
<feature type="region of interest" description="Disordered" evidence="5">
    <location>
        <begin position="102"/>
        <end position="134"/>
    </location>
</feature>
<comment type="similarity">
    <text evidence="1 4">Belongs to the HSP15 family.</text>
</comment>
<evidence type="ECO:0000313" key="8">
    <source>
        <dbReference type="Proteomes" id="UP000094379"/>
    </source>
</evidence>
<dbReference type="SMART" id="SM00363">
    <property type="entry name" value="S4"/>
    <property type="match status" value="1"/>
</dbReference>
<feature type="compositionally biased region" description="Basic and acidic residues" evidence="5">
    <location>
        <begin position="102"/>
        <end position="117"/>
    </location>
</feature>
<dbReference type="GO" id="GO:0034605">
    <property type="term" value="P:cellular response to heat"/>
    <property type="evidence" value="ECO:0007669"/>
    <property type="project" value="InterPro"/>
</dbReference>
<protein>
    <recommendedName>
        <fullName evidence="4">Heat shock protein 15</fullName>
    </recommendedName>
</protein>
<dbReference type="PROSITE" id="PS50889">
    <property type="entry name" value="S4"/>
    <property type="match status" value="1"/>
</dbReference>
<reference evidence="7 8" key="1">
    <citation type="submission" date="2016-07" db="EMBL/GenBank/DDBJ databases">
        <title>Draft Genome Sequence of Methylophaga muralis Bur 1.</title>
        <authorList>
            <person name="Vasilenko O.V."/>
            <person name="Doronina N.V."/>
            <person name="Shmareva M.N."/>
            <person name="Tarlachkov S.V."/>
            <person name="Mustakhimov I."/>
            <person name="Trotsenko Y.A."/>
        </authorList>
    </citation>
    <scope>NUCLEOTIDE SEQUENCE [LARGE SCALE GENOMIC DNA]</scope>
    <source>
        <strain evidence="7 8">Bur 1</strain>
    </source>
</reference>
<dbReference type="GO" id="GO:0003727">
    <property type="term" value="F:single-stranded RNA binding"/>
    <property type="evidence" value="ECO:0007669"/>
    <property type="project" value="InterPro"/>
</dbReference>
<dbReference type="Gene3D" id="3.10.290.10">
    <property type="entry name" value="RNA-binding S4 domain"/>
    <property type="match status" value="1"/>
</dbReference>
<proteinExistence type="inferred from homology"/>
<gene>
    <name evidence="7" type="primary">hslR</name>
    <name evidence="7" type="ORF">A9E74_01474</name>
</gene>
<dbReference type="CDD" id="cd00165">
    <property type="entry name" value="S4"/>
    <property type="match status" value="1"/>
</dbReference>
<dbReference type="AlphaFoldDB" id="A0A1E3GRX8"/>
<feature type="compositionally biased region" description="Basic residues" evidence="5">
    <location>
        <begin position="118"/>
        <end position="134"/>
    </location>
</feature>
<evidence type="ECO:0000313" key="7">
    <source>
        <dbReference type="EMBL" id="ODN66777.1"/>
    </source>
</evidence>
<dbReference type="InterPro" id="IPR002942">
    <property type="entry name" value="S4_RNA-bd"/>
</dbReference>
<dbReference type="PIRSF" id="PIRSF016821">
    <property type="entry name" value="HSP15"/>
    <property type="match status" value="1"/>
</dbReference>
<evidence type="ECO:0000259" key="6">
    <source>
        <dbReference type="SMART" id="SM00363"/>
    </source>
</evidence>
<dbReference type="InterPro" id="IPR036986">
    <property type="entry name" value="S4_RNA-bd_sf"/>
</dbReference>
<dbReference type="InterPro" id="IPR025708">
    <property type="entry name" value="HSP15"/>
</dbReference>
<dbReference type="Proteomes" id="UP000094379">
    <property type="component" value="Unassembled WGS sequence"/>
</dbReference>
<dbReference type="SUPFAM" id="SSF55174">
    <property type="entry name" value="Alpha-L RNA-binding motif"/>
    <property type="match status" value="1"/>
</dbReference>
<keyword evidence="8" id="KW-1185">Reference proteome</keyword>
<name>A0A1E3GRX8_9GAMM</name>
<dbReference type="GO" id="GO:0003677">
    <property type="term" value="F:DNA binding"/>
    <property type="evidence" value="ECO:0007669"/>
    <property type="project" value="UniProtKB-KW"/>
</dbReference>
<dbReference type="Pfam" id="PF01479">
    <property type="entry name" value="S4"/>
    <property type="match status" value="1"/>
</dbReference>
<dbReference type="STRING" id="291169.A9E74_01474"/>
<evidence type="ECO:0000256" key="2">
    <source>
        <dbReference type="ARBA" id="ARBA00022884"/>
    </source>
</evidence>
<keyword evidence="3 4" id="KW-0238">DNA-binding</keyword>
<keyword evidence="2 4" id="KW-0694">RNA-binding</keyword>
<dbReference type="PATRIC" id="fig|291169.3.peg.1478"/>
<dbReference type="EMBL" id="MCRI01000013">
    <property type="protein sequence ID" value="ODN66777.1"/>
    <property type="molecule type" value="Genomic_DNA"/>
</dbReference>
<evidence type="ECO:0000256" key="3">
    <source>
        <dbReference type="ARBA" id="ARBA00023125"/>
    </source>
</evidence>
<evidence type="ECO:0000256" key="4">
    <source>
        <dbReference type="PIRNR" id="PIRNR016821"/>
    </source>
</evidence>
<organism evidence="7 8">
    <name type="scientific">Methylophaga muralis</name>
    <dbReference type="NCBI Taxonomy" id="291169"/>
    <lineage>
        <taxon>Bacteria</taxon>
        <taxon>Pseudomonadati</taxon>
        <taxon>Pseudomonadota</taxon>
        <taxon>Gammaproteobacteria</taxon>
        <taxon>Thiotrichales</taxon>
        <taxon>Piscirickettsiaceae</taxon>
        <taxon>Methylophaga</taxon>
    </lineage>
</organism>